<gene>
    <name evidence="5" type="ORF">IAA47_08185</name>
</gene>
<evidence type="ECO:0000313" key="5">
    <source>
        <dbReference type="EMBL" id="MBU3842938.1"/>
    </source>
</evidence>
<keyword evidence="2" id="KW-0184">Conjugation</keyword>
<dbReference type="InterPro" id="IPR005053">
    <property type="entry name" value="MobA_MobL"/>
</dbReference>
<dbReference type="Proteomes" id="UP000724657">
    <property type="component" value="Unassembled WGS sequence"/>
</dbReference>
<evidence type="ECO:0000313" key="6">
    <source>
        <dbReference type="Proteomes" id="UP000724657"/>
    </source>
</evidence>
<feature type="domain" description="MobA/MobL protein" evidence="4">
    <location>
        <begin position="20"/>
        <end position="197"/>
    </location>
</feature>
<proteinExistence type="inferred from homology"/>
<dbReference type="Gene3D" id="3.30.930.30">
    <property type="match status" value="1"/>
</dbReference>
<sequence>MAIFNFHMDTSKKSGLAKYNYNSRNGKYSYKEDFLYSASYNLPEFCEGKAEKFWEAGDYYEGVDRTKYRKIEFSLPTELSDEENIELAEKYAKELLGKNYVYSLAIHKKESSKEGINNIHCHIIFSERKLDGKEREENFFFKRPDFGGLEKDRNLQSKKFLYHTRQLWEKIANEKLREKNIELINSKSLYEQKLEELRKKNHLKAEMLDREPVNISGKLYYKWKNKFRLSDDEKKAVDKFKLARIIKEIKEEHYKIKLEKYKNTKQETLNLEMFNLVMEKHIVIEKLEKDKAKIEYMQSNMKNITKNIMNRQAHAERIKEFEELKSQMNYNDRYMKLEEYFKNYNEFEILKKNNIQNKRYMELKEYFISIEIKDIYDENKLLRKQVFINNKYNLAKEKIIRRLYELEEFSDEKLYDYYSNLSTKEKEKYYNTLQSELKVLNEKKSKIDVLVDKAKKEADIKNIRTSIYDMKTNGDYSKIIIEIERLNKDKLNNIEKIEQLEKLQQHIHSKNIDKEANEILKEKRENLKTLRIEQDSINSSIKINKQKVFRWKKLQQFESITTPKLRNEKKSFEITNLKNKLKSILGGTSLRHRGSLKIKKDDDYEKE</sequence>
<evidence type="ECO:0000256" key="2">
    <source>
        <dbReference type="ARBA" id="ARBA00022971"/>
    </source>
</evidence>
<evidence type="ECO:0000259" key="4">
    <source>
        <dbReference type="Pfam" id="PF03389"/>
    </source>
</evidence>
<dbReference type="Pfam" id="PF03389">
    <property type="entry name" value="MobA_MobL"/>
    <property type="match status" value="1"/>
</dbReference>
<accession>A0A9E2NXM5</accession>
<evidence type="ECO:0000256" key="1">
    <source>
        <dbReference type="ARBA" id="ARBA00010873"/>
    </source>
</evidence>
<protein>
    <submittedName>
        <fullName evidence="5">MobA/MobL family protein</fullName>
    </submittedName>
</protein>
<feature type="coiled-coil region" evidence="3">
    <location>
        <begin position="173"/>
        <end position="200"/>
    </location>
</feature>
<reference evidence="5" key="2">
    <citation type="submission" date="2021-04" db="EMBL/GenBank/DDBJ databases">
        <authorList>
            <person name="Gilroy R."/>
        </authorList>
    </citation>
    <scope>NUCLEOTIDE SEQUENCE</scope>
    <source>
        <strain evidence="5">A6-441</strain>
    </source>
</reference>
<organism evidence="5 6">
    <name type="scientific">Candidatus Fusobacterium pullicola</name>
    <dbReference type="NCBI Taxonomy" id="2838601"/>
    <lineage>
        <taxon>Bacteria</taxon>
        <taxon>Fusobacteriati</taxon>
        <taxon>Fusobacteriota</taxon>
        <taxon>Fusobacteriia</taxon>
        <taxon>Fusobacteriales</taxon>
        <taxon>Fusobacteriaceae</taxon>
        <taxon>Fusobacterium</taxon>
    </lineage>
</organism>
<comment type="caution">
    <text evidence="5">The sequence shown here is derived from an EMBL/GenBank/DDBJ whole genome shotgun (WGS) entry which is preliminary data.</text>
</comment>
<feature type="coiled-coil region" evidence="3">
    <location>
        <begin position="437"/>
        <end position="533"/>
    </location>
</feature>
<comment type="similarity">
    <text evidence="1">Belongs to the MobA/MobL family.</text>
</comment>
<dbReference type="EMBL" id="JAHLFN010000073">
    <property type="protein sequence ID" value="MBU3842938.1"/>
    <property type="molecule type" value="Genomic_DNA"/>
</dbReference>
<dbReference type="AlphaFoldDB" id="A0A9E2NXM5"/>
<keyword evidence="3" id="KW-0175">Coiled coil</keyword>
<name>A0A9E2NXM5_9FUSO</name>
<evidence type="ECO:0000256" key="3">
    <source>
        <dbReference type="SAM" id="Coils"/>
    </source>
</evidence>
<reference evidence="5" key="1">
    <citation type="journal article" date="2021" name="PeerJ">
        <title>Extensive microbial diversity within the chicken gut microbiome revealed by metagenomics and culture.</title>
        <authorList>
            <person name="Gilroy R."/>
            <person name="Ravi A."/>
            <person name="Getino M."/>
            <person name="Pursley I."/>
            <person name="Horton D.L."/>
            <person name="Alikhan N.F."/>
            <person name="Baker D."/>
            <person name="Gharbi K."/>
            <person name="Hall N."/>
            <person name="Watson M."/>
            <person name="Adriaenssens E.M."/>
            <person name="Foster-Nyarko E."/>
            <person name="Jarju S."/>
            <person name="Secka A."/>
            <person name="Antonio M."/>
            <person name="Oren A."/>
            <person name="Chaudhuri R.R."/>
            <person name="La Ragione R."/>
            <person name="Hildebrand F."/>
            <person name="Pallen M.J."/>
        </authorList>
    </citation>
    <scope>NUCLEOTIDE SEQUENCE</scope>
    <source>
        <strain evidence="5">A6-441</strain>
    </source>
</reference>